<protein>
    <submittedName>
        <fullName evidence="5">Mitochondrial import receptor subunit TOM70</fullName>
    </submittedName>
</protein>
<dbReference type="InterPro" id="IPR019734">
    <property type="entry name" value="TPR_rpt"/>
</dbReference>
<dbReference type="AlphaFoldDB" id="A0A915CXV1"/>
<dbReference type="InterPro" id="IPR011990">
    <property type="entry name" value="TPR-like_helical_dom_sf"/>
</dbReference>
<dbReference type="WBParaSite" id="jg13822">
    <property type="protein sequence ID" value="jg13822"/>
    <property type="gene ID" value="jg13822"/>
</dbReference>
<dbReference type="GO" id="GO:0060090">
    <property type="term" value="F:molecular adaptor activity"/>
    <property type="evidence" value="ECO:0007669"/>
    <property type="project" value="TreeGrafter"/>
</dbReference>
<dbReference type="SUPFAM" id="SSF48452">
    <property type="entry name" value="TPR-like"/>
    <property type="match status" value="2"/>
</dbReference>
<sequence>MKLFFDYPFLLSFSVLCVQLIDASHDDEKAEFKYSEQANKEEQQSILNEKANYWRLLGEESIVISDYKHCLLTFTKAYNTQPMNSLTLSGRSTCYLKLGQPKSAFVDANEAYMIDPLNEKAQTNKVLAMIALKRPTEAILKELEKTKNEELIKRYGQETQEEVREPNSKEASAHLKTAQQFISNKDYEDSIKHVTKCLAKAVYGSYDYIVALIARATCNHLLNNHEDAYIDLAEAIELETPNVDQKILFLKGAVLLQLNRYEAIPTFEQALSVDPVSEVADQIKKSLAAAKKSFEKKSSSVSLSTNDKIDRFEIEANLKTMKADISFKTANGKTFKADSFEEAFKVLADYHRMIPKVNIIGMVFDQQLFELFSSTDRTLWKGMLRIFEVDFTYLKPDQLFHLFDKIFKPQSLALSENLGMDTEFLNMAISKGLFECSLAIFPKQNSKSEASDIKLEVDVLVSFLHRRKDALLSVDQKFIMGGVDKLVEKIAERFVSDTKRCLFQLQIYGMEQIPDKMELQNAVTMEELALNSQEIATMKTATLKRRPIKY</sequence>
<dbReference type="InterPro" id="IPR047150">
    <property type="entry name" value="SGT"/>
</dbReference>
<reference evidence="5" key="1">
    <citation type="submission" date="2022-11" db="UniProtKB">
        <authorList>
            <consortium name="WormBaseParasite"/>
        </authorList>
    </citation>
    <scope>IDENTIFICATION</scope>
</reference>
<keyword evidence="4" id="KW-1185">Reference proteome</keyword>
<evidence type="ECO:0000256" key="2">
    <source>
        <dbReference type="ARBA" id="ARBA00022803"/>
    </source>
</evidence>
<dbReference type="Proteomes" id="UP000887574">
    <property type="component" value="Unplaced"/>
</dbReference>
<feature type="chain" id="PRO_5037942857" evidence="3">
    <location>
        <begin position="24"/>
        <end position="550"/>
    </location>
</feature>
<evidence type="ECO:0000256" key="3">
    <source>
        <dbReference type="SAM" id="SignalP"/>
    </source>
</evidence>
<proteinExistence type="predicted"/>
<dbReference type="Gene3D" id="1.25.40.10">
    <property type="entry name" value="Tetratricopeptide repeat domain"/>
    <property type="match status" value="2"/>
</dbReference>
<dbReference type="GO" id="GO:0016020">
    <property type="term" value="C:membrane"/>
    <property type="evidence" value="ECO:0007669"/>
    <property type="project" value="TreeGrafter"/>
</dbReference>
<dbReference type="PANTHER" id="PTHR45831:SF4">
    <property type="match status" value="1"/>
</dbReference>
<dbReference type="PANTHER" id="PTHR45831">
    <property type="entry name" value="LD24721P"/>
    <property type="match status" value="1"/>
</dbReference>
<evidence type="ECO:0000313" key="5">
    <source>
        <dbReference type="WBParaSite" id="jg13822"/>
    </source>
</evidence>
<name>A0A915CXV1_9BILA</name>
<dbReference type="GO" id="GO:0006620">
    <property type="term" value="P:post-translational protein targeting to endoplasmic reticulum membrane"/>
    <property type="evidence" value="ECO:0007669"/>
    <property type="project" value="TreeGrafter"/>
</dbReference>
<evidence type="ECO:0000256" key="1">
    <source>
        <dbReference type="ARBA" id="ARBA00022737"/>
    </source>
</evidence>
<keyword evidence="1" id="KW-0677">Repeat</keyword>
<dbReference type="SMART" id="SM00028">
    <property type="entry name" value="TPR"/>
    <property type="match status" value="5"/>
</dbReference>
<feature type="signal peptide" evidence="3">
    <location>
        <begin position="1"/>
        <end position="23"/>
    </location>
</feature>
<keyword evidence="2" id="KW-0802">TPR repeat</keyword>
<accession>A0A915CXV1</accession>
<keyword evidence="3" id="KW-0732">Signal</keyword>
<dbReference type="GO" id="GO:0072380">
    <property type="term" value="C:TRC complex"/>
    <property type="evidence" value="ECO:0007669"/>
    <property type="project" value="TreeGrafter"/>
</dbReference>
<organism evidence="4 5">
    <name type="scientific">Ditylenchus dipsaci</name>
    <dbReference type="NCBI Taxonomy" id="166011"/>
    <lineage>
        <taxon>Eukaryota</taxon>
        <taxon>Metazoa</taxon>
        <taxon>Ecdysozoa</taxon>
        <taxon>Nematoda</taxon>
        <taxon>Chromadorea</taxon>
        <taxon>Rhabditida</taxon>
        <taxon>Tylenchina</taxon>
        <taxon>Tylenchomorpha</taxon>
        <taxon>Sphaerularioidea</taxon>
        <taxon>Anguinidae</taxon>
        <taxon>Anguininae</taxon>
        <taxon>Ditylenchus</taxon>
    </lineage>
</organism>
<evidence type="ECO:0000313" key="4">
    <source>
        <dbReference type="Proteomes" id="UP000887574"/>
    </source>
</evidence>